<dbReference type="PANTHER" id="PTHR42280:SF1">
    <property type="entry name" value="CITG FAMILY PROTEIN"/>
    <property type="match status" value="1"/>
</dbReference>
<dbReference type="PANTHER" id="PTHR42280">
    <property type="entry name" value="CITG FAMILY PROTEIN"/>
    <property type="match status" value="1"/>
</dbReference>
<dbReference type="Proteomes" id="UP000324974">
    <property type="component" value="Chromosome"/>
</dbReference>
<dbReference type="GO" id="GO:0005524">
    <property type="term" value="F:ATP binding"/>
    <property type="evidence" value="ECO:0007669"/>
    <property type="project" value="InterPro"/>
</dbReference>
<dbReference type="EMBL" id="CP042425">
    <property type="protein sequence ID" value="QEL15839.1"/>
    <property type="molecule type" value="Genomic_DNA"/>
</dbReference>
<sequence>MAGKRKYIHEHAEPKDVQLHIQTACLWEATARKVGNVHRYADFAGTTYLDFTLSAAAVAKPLDRAMYGWPFGRVLLDAVKETRRVCGQNTNLGILLLLLPLLYCDENHYAIPRFIAKLDLDTTKDVFEAIRIAHPGGLGDAAEQDVNQEPTVTLSEAMKLAADRDRIAKQYATGFADVFEFGVPAFLAAFAKFGRIESAVIECQLKWLAAFPDSLIARKNDGAVADDVQRRAAAVLNVGGLDTPEGRRAGVELDAHLRSDGNKLNPGTTADLVTACLFVALRDDKVKPADPFRWAVPDWL</sequence>
<dbReference type="InterPro" id="IPR002736">
    <property type="entry name" value="CitG"/>
</dbReference>
<evidence type="ECO:0000313" key="1">
    <source>
        <dbReference type="EMBL" id="QEL15839.1"/>
    </source>
</evidence>
<dbReference type="GO" id="GO:0046917">
    <property type="term" value="F:triphosphoribosyl-dephospho-CoA synthase activity"/>
    <property type="evidence" value="ECO:0007669"/>
    <property type="project" value="InterPro"/>
</dbReference>
<dbReference type="AlphaFoldDB" id="A0A5C1A902"/>
<organism evidence="1 2">
    <name type="scientific">Limnoglobus roseus</name>
    <dbReference type="NCBI Taxonomy" id="2598579"/>
    <lineage>
        <taxon>Bacteria</taxon>
        <taxon>Pseudomonadati</taxon>
        <taxon>Planctomycetota</taxon>
        <taxon>Planctomycetia</taxon>
        <taxon>Gemmatales</taxon>
        <taxon>Gemmataceae</taxon>
        <taxon>Limnoglobus</taxon>
    </lineage>
</organism>
<dbReference type="OrthoDB" id="8525901at2"/>
<proteinExistence type="predicted"/>
<accession>A0A5C1A902</accession>
<reference evidence="2" key="1">
    <citation type="submission" date="2019-08" db="EMBL/GenBank/DDBJ databases">
        <title>Limnoglobus roseus gen. nov., sp. nov., a novel freshwater planctomycete with a giant genome from the family Gemmataceae.</title>
        <authorList>
            <person name="Kulichevskaya I.S."/>
            <person name="Naumoff D.G."/>
            <person name="Miroshnikov K."/>
            <person name="Ivanova A."/>
            <person name="Philippov D.A."/>
            <person name="Hakobyan A."/>
            <person name="Rijpstra I.C."/>
            <person name="Sinninghe Damste J.S."/>
            <person name="Liesack W."/>
            <person name="Dedysh S.N."/>
        </authorList>
    </citation>
    <scope>NUCLEOTIDE SEQUENCE [LARGE SCALE GENOMIC DNA]</scope>
    <source>
        <strain evidence="2">PX52</strain>
    </source>
</reference>
<evidence type="ECO:0000313" key="2">
    <source>
        <dbReference type="Proteomes" id="UP000324974"/>
    </source>
</evidence>
<dbReference type="KEGG" id="lrs:PX52LOC_02775"/>
<dbReference type="Gene3D" id="1.10.4200.10">
    <property type="entry name" value="Triphosphoribosyl-dephospho-CoA protein"/>
    <property type="match status" value="1"/>
</dbReference>
<dbReference type="RefSeq" id="WP_149110615.1">
    <property type="nucleotide sequence ID" value="NZ_CP042425.1"/>
</dbReference>
<keyword evidence="2" id="KW-1185">Reference proteome</keyword>
<dbReference type="Pfam" id="PF01874">
    <property type="entry name" value="CitG"/>
    <property type="match status" value="1"/>
</dbReference>
<name>A0A5C1A902_9BACT</name>
<protein>
    <submittedName>
        <fullName evidence="1">Triphosphoribosyl-dephospho-CoA synthetase</fullName>
    </submittedName>
</protein>
<gene>
    <name evidence="1" type="ORF">PX52LOC_02775</name>
</gene>